<feature type="transmembrane region" description="Helical" evidence="1">
    <location>
        <begin position="14"/>
        <end position="34"/>
    </location>
</feature>
<gene>
    <name evidence="2" type="ORF">SKAU_G00174000</name>
</gene>
<organism evidence="2 3">
    <name type="scientific">Synaphobranchus kaupii</name>
    <name type="common">Kaup's arrowtooth eel</name>
    <dbReference type="NCBI Taxonomy" id="118154"/>
    <lineage>
        <taxon>Eukaryota</taxon>
        <taxon>Metazoa</taxon>
        <taxon>Chordata</taxon>
        <taxon>Craniata</taxon>
        <taxon>Vertebrata</taxon>
        <taxon>Euteleostomi</taxon>
        <taxon>Actinopterygii</taxon>
        <taxon>Neopterygii</taxon>
        <taxon>Teleostei</taxon>
        <taxon>Anguilliformes</taxon>
        <taxon>Synaphobranchidae</taxon>
        <taxon>Synaphobranchus</taxon>
    </lineage>
</organism>
<proteinExistence type="predicted"/>
<keyword evidence="1" id="KW-1133">Transmembrane helix</keyword>
<keyword evidence="1" id="KW-0812">Transmembrane</keyword>
<evidence type="ECO:0000313" key="3">
    <source>
        <dbReference type="Proteomes" id="UP001152622"/>
    </source>
</evidence>
<keyword evidence="3" id="KW-1185">Reference proteome</keyword>
<dbReference type="EMBL" id="JAINUF010000005">
    <property type="protein sequence ID" value="KAJ8360875.1"/>
    <property type="molecule type" value="Genomic_DNA"/>
</dbReference>
<dbReference type="AlphaFoldDB" id="A0A9Q1FLI7"/>
<sequence length="132" mass="14025">MFKSSRGATGYSPYLRVALSNVVGVAIHLVISMARSCPMSSPGRPRSADKKSRTLWIGEGRLQGGLQLADPPPPPPPSPHNLPVCHLHQSLHLYPDCGGVCGLTGADDCMGYTVMLSAKTRCSSLCVRVVEP</sequence>
<evidence type="ECO:0000313" key="2">
    <source>
        <dbReference type="EMBL" id="KAJ8360875.1"/>
    </source>
</evidence>
<keyword evidence="1" id="KW-0472">Membrane</keyword>
<protein>
    <submittedName>
        <fullName evidence="2">Uncharacterized protein</fullName>
    </submittedName>
</protein>
<dbReference type="Proteomes" id="UP001152622">
    <property type="component" value="Chromosome 5"/>
</dbReference>
<evidence type="ECO:0000256" key="1">
    <source>
        <dbReference type="SAM" id="Phobius"/>
    </source>
</evidence>
<comment type="caution">
    <text evidence="2">The sequence shown here is derived from an EMBL/GenBank/DDBJ whole genome shotgun (WGS) entry which is preliminary data.</text>
</comment>
<reference evidence="2" key="1">
    <citation type="journal article" date="2023" name="Science">
        <title>Genome structures resolve the early diversification of teleost fishes.</title>
        <authorList>
            <person name="Parey E."/>
            <person name="Louis A."/>
            <person name="Montfort J."/>
            <person name="Bouchez O."/>
            <person name="Roques C."/>
            <person name="Iampietro C."/>
            <person name="Lluch J."/>
            <person name="Castinel A."/>
            <person name="Donnadieu C."/>
            <person name="Desvignes T."/>
            <person name="Floi Bucao C."/>
            <person name="Jouanno E."/>
            <person name="Wen M."/>
            <person name="Mejri S."/>
            <person name="Dirks R."/>
            <person name="Jansen H."/>
            <person name="Henkel C."/>
            <person name="Chen W.J."/>
            <person name="Zahm M."/>
            <person name="Cabau C."/>
            <person name="Klopp C."/>
            <person name="Thompson A.W."/>
            <person name="Robinson-Rechavi M."/>
            <person name="Braasch I."/>
            <person name="Lecointre G."/>
            <person name="Bobe J."/>
            <person name="Postlethwait J.H."/>
            <person name="Berthelot C."/>
            <person name="Roest Crollius H."/>
            <person name="Guiguen Y."/>
        </authorList>
    </citation>
    <scope>NUCLEOTIDE SEQUENCE</scope>
    <source>
        <strain evidence="2">WJC10195</strain>
    </source>
</reference>
<accession>A0A9Q1FLI7</accession>
<name>A0A9Q1FLI7_SYNKA</name>